<dbReference type="PANTHER" id="PTHR12960:SF0">
    <property type="entry name" value="MRNA EXPORT FACTOR GLE1"/>
    <property type="match status" value="1"/>
</dbReference>
<dbReference type="InterPro" id="IPR012476">
    <property type="entry name" value="GLE1"/>
</dbReference>
<evidence type="ECO:0000256" key="11">
    <source>
        <dbReference type="SAM" id="Coils"/>
    </source>
</evidence>
<keyword evidence="5" id="KW-0653">Protein transport</keyword>
<evidence type="ECO:0000256" key="9">
    <source>
        <dbReference type="ARBA" id="ARBA00026227"/>
    </source>
</evidence>
<keyword evidence="13" id="KW-1185">Reference proteome</keyword>
<dbReference type="GO" id="GO:0005543">
    <property type="term" value="F:phospholipid binding"/>
    <property type="evidence" value="ECO:0000318"/>
    <property type="project" value="GO_Central"/>
</dbReference>
<evidence type="ECO:0000256" key="1">
    <source>
        <dbReference type="ARBA" id="ARBA00004567"/>
    </source>
</evidence>
<evidence type="ECO:0000256" key="8">
    <source>
        <dbReference type="ARBA" id="ARBA00023242"/>
    </source>
</evidence>
<evidence type="ECO:0000256" key="6">
    <source>
        <dbReference type="ARBA" id="ARBA00023010"/>
    </source>
</evidence>
<feature type="coiled-coil region" evidence="11">
    <location>
        <begin position="232"/>
        <end position="313"/>
    </location>
</feature>
<gene>
    <name evidence="12" type="ORF">MIMGU_mgv1a003066mg</name>
</gene>
<evidence type="ECO:0000256" key="4">
    <source>
        <dbReference type="ARBA" id="ARBA00022816"/>
    </source>
</evidence>
<evidence type="ECO:0000313" key="12">
    <source>
        <dbReference type="EMBL" id="EYU30608.1"/>
    </source>
</evidence>
<reference evidence="12 13" key="1">
    <citation type="journal article" date="2013" name="Proc. Natl. Acad. Sci. U.S.A.">
        <title>Fine-scale variation in meiotic recombination in Mimulus inferred from population shotgun sequencing.</title>
        <authorList>
            <person name="Hellsten U."/>
            <person name="Wright K.M."/>
            <person name="Jenkins J."/>
            <person name="Shu S."/>
            <person name="Yuan Y."/>
            <person name="Wessler S.R."/>
            <person name="Schmutz J."/>
            <person name="Willis J.H."/>
            <person name="Rokhsar D.S."/>
        </authorList>
    </citation>
    <scope>NUCLEOTIDE SEQUENCE [LARGE SCALE GENOMIC DNA]</scope>
    <source>
        <strain evidence="13">cv. DUN x IM62</strain>
    </source>
</reference>
<organism evidence="12 13">
    <name type="scientific">Erythranthe guttata</name>
    <name type="common">Yellow monkey flower</name>
    <name type="synonym">Mimulus guttatus</name>
    <dbReference type="NCBI Taxonomy" id="4155"/>
    <lineage>
        <taxon>Eukaryota</taxon>
        <taxon>Viridiplantae</taxon>
        <taxon>Streptophyta</taxon>
        <taxon>Embryophyta</taxon>
        <taxon>Tracheophyta</taxon>
        <taxon>Spermatophyta</taxon>
        <taxon>Magnoliopsida</taxon>
        <taxon>eudicotyledons</taxon>
        <taxon>Gunneridae</taxon>
        <taxon>Pentapetalae</taxon>
        <taxon>asterids</taxon>
        <taxon>lamiids</taxon>
        <taxon>Lamiales</taxon>
        <taxon>Phrymaceae</taxon>
        <taxon>Erythranthe</taxon>
    </lineage>
</organism>
<evidence type="ECO:0000256" key="5">
    <source>
        <dbReference type="ARBA" id="ARBA00022927"/>
    </source>
</evidence>
<dbReference type="Proteomes" id="UP000030748">
    <property type="component" value="Unassembled WGS sequence"/>
</dbReference>
<dbReference type="AlphaFoldDB" id="A0A022QTH1"/>
<keyword evidence="3" id="KW-0813">Transport</keyword>
<dbReference type="GO" id="GO:0031369">
    <property type="term" value="F:translation initiation factor binding"/>
    <property type="evidence" value="ECO:0000318"/>
    <property type="project" value="GO_Central"/>
</dbReference>
<dbReference type="GO" id="GO:0044614">
    <property type="term" value="C:nuclear pore cytoplasmic filaments"/>
    <property type="evidence" value="ECO:0000318"/>
    <property type="project" value="GO_Central"/>
</dbReference>
<proteinExistence type="inferred from homology"/>
<dbReference type="Pfam" id="PF07817">
    <property type="entry name" value="GLE1"/>
    <property type="match status" value="1"/>
</dbReference>
<dbReference type="STRING" id="4155.A0A022QTH1"/>
<evidence type="ECO:0000313" key="13">
    <source>
        <dbReference type="Proteomes" id="UP000030748"/>
    </source>
</evidence>
<dbReference type="GO" id="GO:0000822">
    <property type="term" value="F:inositol hexakisphosphate binding"/>
    <property type="evidence" value="ECO:0000318"/>
    <property type="project" value="GO_Central"/>
</dbReference>
<comment type="similarity">
    <text evidence="2">Belongs to the GLE1 family.</text>
</comment>
<dbReference type="GO" id="GO:0005737">
    <property type="term" value="C:cytoplasm"/>
    <property type="evidence" value="ECO:0000318"/>
    <property type="project" value="GO_Central"/>
</dbReference>
<dbReference type="PANTHER" id="PTHR12960">
    <property type="entry name" value="GLE-1-RELATED"/>
    <property type="match status" value="1"/>
</dbReference>
<keyword evidence="4" id="KW-0509">mRNA transport</keyword>
<keyword evidence="11" id="KW-0175">Coiled coil</keyword>
<dbReference type="EMBL" id="KI631019">
    <property type="protein sequence ID" value="EYU30608.1"/>
    <property type="molecule type" value="Genomic_DNA"/>
</dbReference>
<evidence type="ECO:0000256" key="3">
    <source>
        <dbReference type="ARBA" id="ARBA00022448"/>
    </source>
</evidence>
<accession>A0A022QTH1</accession>
<evidence type="ECO:0000256" key="10">
    <source>
        <dbReference type="ARBA" id="ARBA00029983"/>
    </source>
</evidence>
<dbReference type="Gene3D" id="1.25.40.510">
    <property type="entry name" value="GLE1-like"/>
    <property type="match status" value="1"/>
</dbReference>
<sequence length="610" mass="68569">MRFLVKIIRGAIKLELRSSQNVNGIAADPQPDWSFDNLLLELESIDNKLNVTSNFPSAFTKKQPREIRAPKNKYGSARGFSMHVPDYESDYSDGDSEEEADNSSMSDICFLICEDFVEIIILFIGSDDSESEISLGVQCHLMDKVGLAEGALHELTHELQLSVTEEVRSKILSLETELVNENDRFASLTIKVDKHRELQQERERKIDLQYRRTIAEALDNHLTAVQRDHEHISQLEERKIRDDAAREDAKRKEKALQEEKIRQERIKAEEEFEAFAIFNLLKAEKADRAKAAAVEAEKKAAAAEEAASRLDNETAHNAVGVPKEPLGPSSSAVNVEKELQSPGLLKHGLNIGRQIKTISATVENIRTKAEELVSLINGPGCPQPISIQLFAEKIISNCCTNEKTSNALFATSRVIVLVTSQIPLAMDILIAKLNGVCIYTVPKHISYSSEAFKTKDAYFKAIGYEENDGKIESTDEYVDKLSCYMKLYGAIVQAEVGGFQNMHGLAEGWAWLARFLNNLPANLFTAVALNSFLEMAGFALYRRYKNQFEKLMNIIARDFFVALKEGGSDSRNAKMSMVKTSIRNYIESRKFQKEPEGLRLRDYLESSGCY</sequence>
<dbReference type="GO" id="GO:0016973">
    <property type="term" value="P:poly(A)+ mRNA export from nucleus"/>
    <property type="evidence" value="ECO:0000318"/>
    <property type="project" value="GO_Central"/>
</dbReference>
<name>A0A022QTH1_ERYGU</name>
<comment type="subcellular location">
    <subcellularLocation>
        <location evidence="1">Nucleus</location>
        <location evidence="1">Nuclear pore complex</location>
    </subcellularLocation>
</comment>
<dbReference type="InterPro" id="IPR038506">
    <property type="entry name" value="GLE1-like_sf"/>
</dbReference>
<dbReference type="GO" id="GO:0015031">
    <property type="term" value="P:protein transport"/>
    <property type="evidence" value="ECO:0007669"/>
    <property type="project" value="UniProtKB-KW"/>
</dbReference>
<keyword evidence="8" id="KW-0539">Nucleus</keyword>
<evidence type="ECO:0000256" key="2">
    <source>
        <dbReference type="ARBA" id="ARBA00011056"/>
    </source>
</evidence>
<keyword evidence="6" id="KW-0811">Translocation</keyword>
<evidence type="ECO:0000256" key="7">
    <source>
        <dbReference type="ARBA" id="ARBA00023132"/>
    </source>
</evidence>
<protein>
    <recommendedName>
        <fullName evidence="9">mRNA export factor GLE1</fullName>
    </recommendedName>
    <alternativeName>
        <fullName evidence="10">Nucleoporin GLE1</fullName>
    </alternativeName>
</protein>
<keyword evidence="7" id="KW-0906">Nuclear pore complex</keyword>